<comment type="subcellular location">
    <subcellularLocation>
        <location evidence="3">Peroxisome</location>
    </subcellularLocation>
</comment>
<dbReference type="Pfam" id="PF01799">
    <property type="entry name" value="Fer2_2"/>
    <property type="match status" value="1"/>
</dbReference>
<dbReference type="InterPro" id="IPR005107">
    <property type="entry name" value="CO_DH_flav_C"/>
</dbReference>
<dbReference type="SUPFAM" id="SSF56176">
    <property type="entry name" value="FAD-binding/transporter-associated domain-like"/>
    <property type="match status" value="1"/>
</dbReference>
<evidence type="ECO:0000313" key="18">
    <source>
        <dbReference type="EMBL" id="PNF21139.1"/>
    </source>
</evidence>
<comment type="similarity">
    <text evidence="4">Belongs to the xanthine dehydrogenase family.</text>
</comment>
<feature type="domain" description="2Fe-2S ferredoxin-type" evidence="16">
    <location>
        <begin position="12"/>
        <end position="100"/>
    </location>
</feature>
<keyword evidence="6" id="KW-0285">Flavoprotein</keyword>
<dbReference type="GO" id="GO:0051537">
    <property type="term" value="F:2 iron, 2 sulfur cluster binding"/>
    <property type="evidence" value="ECO:0007669"/>
    <property type="project" value="UniProtKB-KW"/>
</dbReference>
<dbReference type="InterPro" id="IPR002346">
    <property type="entry name" value="Mopterin_DH_FAD-bd"/>
</dbReference>
<comment type="subunit">
    <text evidence="5">Homodimer.</text>
</comment>
<dbReference type="InterPro" id="IPR036884">
    <property type="entry name" value="2Fe-2S-bd_dom_sf"/>
</dbReference>
<dbReference type="PANTHER" id="PTHR45444">
    <property type="entry name" value="XANTHINE DEHYDROGENASE"/>
    <property type="match status" value="1"/>
</dbReference>
<dbReference type="Gene3D" id="3.90.1170.50">
    <property type="entry name" value="Aldehyde oxidase/xanthine dehydrogenase, a/b hammerhead"/>
    <property type="match status" value="1"/>
</dbReference>
<comment type="cofactor">
    <cofactor evidence="2">
        <name>FAD</name>
        <dbReference type="ChEBI" id="CHEBI:57692"/>
    </cofactor>
</comment>
<keyword evidence="8" id="KW-0479">Metal-binding</keyword>
<dbReference type="InterPro" id="IPR036683">
    <property type="entry name" value="CO_DH_flav_C_dom_sf"/>
</dbReference>
<evidence type="ECO:0000256" key="12">
    <source>
        <dbReference type="ARBA" id="ARBA00023014"/>
    </source>
</evidence>
<dbReference type="InterPro" id="IPR001041">
    <property type="entry name" value="2Fe-2S_ferredoxin-type"/>
</dbReference>
<dbReference type="InterPro" id="IPR016166">
    <property type="entry name" value="FAD-bd_PCMH"/>
</dbReference>
<dbReference type="InterPro" id="IPR016169">
    <property type="entry name" value="FAD-bd_PCMH_sub2"/>
</dbReference>
<evidence type="ECO:0000256" key="7">
    <source>
        <dbReference type="ARBA" id="ARBA00022714"/>
    </source>
</evidence>
<evidence type="ECO:0000256" key="10">
    <source>
        <dbReference type="ARBA" id="ARBA00023002"/>
    </source>
</evidence>
<dbReference type="Pfam" id="PF00111">
    <property type="entry name" value="Fer2"/>
    <property type="match status" value="1"/>
</dbReference>
<dbReference type="PANTHER" id="PTHR45444:SF3">
    <property type="entry name" value="XANTHINE DEHYDROGENASE"/>
    <property type="match status" value="1"/>
</dbReference>
<dbReference type="InterPro" id="IPR002888">
    <property type="entry name" value="2Fe-2S-bd"/>
</dbReference>
<dbReference type="SUPFAM" id="SSF54665">
    <property type="entry name" value="CO dehydrogenase molybdoprotein N-domain-like"/>
    <property type="match status" value="1"/>
</dbReference>
<organism evidence="18 19">
    <name type="scientific">Cryptotermes secundus</name>
    <dbReference type="NCBI Taxonomy" id="105785"/>
    <lineage>
        <taxon>Eukaryota</taxon>
        <taxon>Metazoa</taxon>
        <taxon>Ecdysozoa</taxon>
        <taxon>Arthropoda</taxon>
        <taxon>Hexapoda</taxon>
        <taxon>Insecta</taxon>
        <taxon>Pterygota</taxon>
        <taxon>Neoptera</taxon>
        <taxon>Polyneoptera</taxon>
        <taxon>Dictyoptera</taxon>
        <taxon>Blattodea</taxon>
        <taxon>Blattoidea</taxon>
        <taxon>Termitoidae</taxon>
        <taxon>Kalotermitidae</taxon>
        <taxon>Cryptotermitinae</taxon>
        <taxon>Cryptotermes</taxon>
    </lineage>
</organism>
<evidence type="ECO:0000256" key="11">
    <source>
        <dbReference type="ARBA" id="ARBA00023004"/>
    </source>
</evidence>
<keyword evidence="12" id="KW-0411">Iron-sulfur</keyword>
<dbReference type="GO" id="GO:0016491">
    <property type="term" value="F:oxidoreductase activity"/>
    <property type="evidence" value="ECO:0007669"/>
    <property type="project" value="UniProtKB-KW"/>
</dbReference>
<keyword evidence="13" id="KW-0520">NAD</keyword>
<evidence type="ECO:0000256" key="8">
    <source>
        <dbReference type="ARBA" id="ARBA00022723"/>
    </source>
</evidence>
<protein>
    <recommendedName>
        <fullName evidence="20">FAD-binding PCMH-type domain-containing protein</fullName>
    </recommendedName>
</protein>
<evidence type="ECO:0008006" key="20">
    <source>
        <dbReference type="Google" id="ProtNLM"/>
    </source>
</evidence>
<dbReference type="Gene3D" id="3.30.465.10">
    <property type="match status" value="1"/>
</dbReference>
<evidence type="ECO:0000256" key="2">
    <source>
        <dbReference type="ARBA" id="ARBA00001974"/>
    </source>
</evidence>
<evidence type="ECO:0000256" key="15">
    <source>
        <dbReference type="ARBA" id="ARBA00034078"/>
    </source>
</evidence>
<dbReference type="Pfam" id="PF00941">
    <property type="entry name" value="FAD_binding_5"/>
    <property type="match status" value="1"/>
</dbReference>
<dbReference type="FunFam" id="3.10.20.30:FF:000012">
    <property type="entry name" value="Xanthine dehydrogenase/oxidase"/>
    <property type="match status" value="1"/>
</dbReference>
<dbReference type="Proteomes" id="UP000235965">
    <property type="component" value="Unassembled WGS sequence"/>
</dbReference>
<dbReference type="FunFam" id="3.30.465.10:FF:000013">
    <property type="entry name" value="Aldehyde oxidase"/>
    <property type="match status" value="1"/>
</dbReference>
<dbReference type="InterPro" id="IPR016208">
    <property type="entry name" value="Ald_Oxase/xanthine_DH-like"/>
</dbReference>
<dbReference type="OrthoDB" id="8300278at2759"/>
<sequence>MSPTKHSSSPENNVTFTINGTKYTVDENLPACTSLNTFIRDHANLRGTKAMCHEGGCGACLVAVTSEHPFKETAMTYAVNSCLISVFSCHGWAITTAEGIGNKKKGYHPVQARLALMNGTQCGYCSPGMVMNMYSLLEGERVTMKDVENSFGGNICRCTGYRPILDAFKSLSVDAASDLLEKVQDIEDIHKIKICPKTEKACSGNCNGIEAYPNCNGTMIIPKEVSSIHLQLKGSQWFKVTKLEEIFDIFDKIGDVPYRLVAGNTGQGVYRVTEEPKAYIDVGDVAELKSLSTQPKLTLGGNMSLTETMELFYSLSEDNPKYKYTRVLADHIDLIANVPVRNTGTIAGNLAMKHEHNEFPSDMYLMLETAGATLNIAQKGQIINVNMLAFLDMDMKHKIIHSINMPELDENYHLRTFKIMPRAQNAHAYVNAGFLFKINVNDSGKVLAKPTIVFGGINPEFIHASNTESYVNGKNLFDRKILRTALKILDTELHPDHVLPDASPEYRKGLAEALFYKYVLGLSPPNLPKNLVSGGKILERPISTGKQDFETNQSVWPLNKPVPKLEAVTQCSGEAQYVNDIPTIPGEVYAAFTLTTVGQGYIANIDP</sequence>
<keyword evidence="7" id="KW-0001">2Fe-2S</keyword>
<dbReference type="InterPro" id="IPR006058">
    <property type="entry name" value="2Fe2S_fd_BS"/>
</dbReference>
<gene>
    <name evidence="18" type="ORF">B7P43_G05076</name>
</gene>
<dbReference type="InterPro" id="IPR036010">
    <property type="entry name" value="2Fe-2S_ferredoxin-like_sf"/>
</dbReference>
<keyword evidence="11" id="KW-0408">Iron</keyword>
<accession>A0A2J7PXR6</accession>
<dbReference type="PROSITE" id="PS51085">
    <property type="entry name" value="2FE2S_FER_2"/>
    <property type="match status" value="1"/>
</dbReference>
<comment type="caution">
    <text evidence="18">The sequence shown here is derived from an EMBL/GenBank/DDBJ whole genome shotgun (WGS) entry which is preliminary data.</text>
</comment>
<dbReference type="SUPFAM" id="SSF54292">
    <property type="entry name" value="2Fe-2S ferredoxin-like"/>
    <property type="match status" value="1"/>
</dbReference>
<evidence type="ECO:0000259" key="17">
    <source>
        <dbReference type="PROSITE" id="PS51387"/>
    </source>
</evidence>
<feature type="domain" description="FAD-binding PCMH-type" evidence="17">
    <location>
        <begin position="230"/>
        <end position="410"/>
    </location>
</feature>
<evidence type="ECO:0000256" key="9">
    <source>
        <dbReference type="ARBA" id="ARBA00022827"/>
    </source>
</evidence>
<dbReference type="SMART" id="SM01092">
    <property type="entry name" value="CO_deh_flav_C"/>
    <property type="match status" value="1"/>
</dbReference>
<dbReference type="EMBL" id="NEVH01020852">
    <property type="protein sequence ID" value="PNF21139.1"/>
    <property type="molecule type" value="Genomic_DNA"/>
</dbReference>
<feature type="non-terminal residue" evidence="18">
    <location>
        <position position="607"/>
    </location>
</feature>
<dbReference type="InterPro" id="IPR036856">
    <property type="entry name" value="Ald_Oxase/Xan_DH_a/b_sf"/>
</dbReference>
<evidence type="ECO:0000256" key="1">
    <source>
        <dbReference type="ARBA" id="ARBA00001924"/>
    </source>
</evidence>
<dbReference type="PROSITE" id="PS51387">
    <property type="entry name" value="FAD_PCMH"/>
    <property type="match status" value="1"/>
</dbReference>
<dbReference type="SUPFAM" id="SSF47741">
    <property type="entry name" value="CO dehydrogenase ISP C-domain like"/>
    <property type="match status" value="1"/>
</dbReference>
<dbReference type="STRING" id="105785.A0A2J7PXR6"/>
<keyword evidence="14" id="KW-0576">Peroxisome</keyword>
<name>A0A2J7PXR6_9NEOP</name>
<evidence type="ECO:0000256" key="6">
    <source>
        <dbReference type="ARBA" id="ARBA00022630"/>
    </source>
</evidence>
<dbReference type="GO" id="GO:0005777">
    <property type="term" value="C:peroxisome"/>
    <property type="evidence" value="ECO:0007669"/>
    <property type="project" value="UniProtKB-SubCell"/>
</dbReference>
<dbReference type="FunFam" id="3.30.390.50:FF:000003">
    <property type="entry name" value="Aldehyde oxidase1"/>
    <property type="match status" value="1"/>
</dbReference>
<dbReference type="InterPro" id="IPR036318">
    <property type="entry name" value="FAD-bd_PCMH-like_sf"/>
</dbReference>
<evidence type="ECO:0000256" key="3">
    <source>
        <dbReference type="ARBA" id="ARBA00004275"/>
    </source>
</evidence>
<dbReference type="InterPro" id="IPR012675">
    <property type="entry name" value="Beta-grasp_dom_sf"/>
</dbReference>
<dbReference type="CDD" id="cd00207">
    <property type="entry name" value="fer2"/>
    <property type="match status" value="1"/>
</dbReference>
<dbReference type="PROSITE" id="PS00197">
    <property type="entry name" value="2FE2S_FER_1"/>
    <property type="match status" value="1"/>
</dbReference>
<dbReference type="InParanoid" id="A0A2J7PXR6"/>
<dbReference type="GO" id="GO:0071949">
    <property type="term" value="F:FAD binding"/>
    <property type="evidence" value="ECO:0007669"/>
    <property type="project" value="InterPro"/>
</dbReference>
<dbReference type="Gene3D" id="3.30.390.50">
    <property type="entry name" value="CO dehydrogenase flavoprotein, C-terminal domain"/>
    <property type="match status" value="1"/>
</dbReference>
<dbReference type="Gene3D" id="3.10.20.30">
    <property type="match status" value="1"/>
</dbReference>
<evidence type="ECO:0000256" key="14">
    <source>
        <dbReference type="ARBA" id="ARBA00023140"/>
    </source>
</evidence>
<evidence type="ECO:0000313" key="19">
    <source>
        <dbReference type="Proteomes" id="UP000235965"/>
    </source>
</evidence>
<dbReference type="AlphaFoldDB" id="A0A2J7PXR6"/>
<evidence type="ECO:0000256" key="13">
    <source>
        <dbReference type="ARBA" id="ARBA00023027"/>
    </source>
</evidence>
<keyword evidence="9" id="KW-0274">FAD</keyword>
<evidence type="ECO:0000259" key="16">
    <source>
        <dbReference type="PROSITE" id="PS51085"/>
    </source>
</evidence>
<dbReference type="Pfam" id="PF03450">
    <property type="entry name" value="CO_deh_flav_C"/>
    <property type="match status" value="1"/>
</dbReference>
<dbReference type="GO" id="GO:0005506">
    <property type="term" value="F:iron ion binding"/>
    <property type="evidence" value="ECO:0007669"/>
    <property type="project" value="InterPro"/>
</dbReference>
<keyword evidence="19" id="KW-1185">Reference proteome</keyword>
<dbReference type="Gene3D" id="1.10.150.120">
    <property type="entry name" value="[2Fe-2S]-binding domain"/>
    <property type="match status" value="1"/>
</dbReference>
<evidence type="ECO:0000256" key="4">
    <source>
        <dbReference type="ARBA" id="ARBA00006849"/>
    </source>
</evidence>
<keyword evidence="10" id="KW-0560">Oxidoreductase</keyword>
<proteinExistence type="inferred from homology"/>
<comment type="cofactor">
    <cofactor evidence="1">
        <name>Mo-molybdopterin</name>
        <dbReference type="ChEBI" id="CHEBI:71302"/>
    </cofactor>
</comment>
<evidence type="ECO:0000256" key="5">
    <source>
        <dbReference type="ARBA" id="ARBA00011738"/>
    </source>
</evidence>
<reference evidence="18 19" key="1">
    <citation type="submission" date="2017-12" db="EMBL/GenBank/DDBJ databases">
        <title>Hemimetabolous genomes reveal molecular basis of termite eusociality.</title>
        <authorList>
            <person name="Harrison M.C."/>
            <person name="Jongepier E."/>
            <person name="Robertson H.M."/>
            <person name="Arning N."/>
            <person name="Bitard-Feildel T."/>
            <person name="Chao H."/>
            <person name="Childers C.P."/>
            <person name="Dinh H."/>
            <person name="Doddapaneni H."/>
            <person name="Dugan S."/>
            <person name="Gowin J."/>
            <person name="Greiner C."/>
            <person name="Han Y."/>
            <person name="Hu H."/>
            <person name="Hughes D.S.T."/>
            <person name="Huylmans A.-K."/>
            <person name="Kemena C."/>
            <person name="Kremer L.P.M."/>
            <person name="Lee S.L."/>
            <person name="Lopez-Ezquerra A."/>
            <person name="Mallet L."/>
            <person name="Monroy-Kuhn J.M."/>
            <person name="Moser A."/>
            <person name="Murali S.C."/>
            <person name="Muzny D.M."/>
            <person name="Otani S."/>
            <person name="Piulachs M.-D."/>
            <person name="Poelchau M."/>
            <person name="Qu J."/>
            <person name="Schaub F."/>
            <person name="Wada-Katsumata A."/>
            <person name="Worley K.C."/>
            <person name="Xie Q."/>
            <person name="Ylla G."/>
            <person name="Poulsen M."/>
            <person name="Gibbs R.A."/>
            <person name="Schal C."/>
            <person name="Richards S."/>
            <person name="Belles X."/>
            <person name="Korb J."/>
            <person name="Bornberg-Bauer E."/>
        </authorList>
    </citation>
    <scope>NUCLEOTIDE SEQUENCE [LARGE SCALE GENOMIC DNA]</scope>
    <source>
        <tissue evidence="18">Whole body</tissue>
    </source>
</reference>
<dbReference type="SUPFAM" id="SSF55447">
    <property type="entry name" value="CO dehydrogenase flavoprotein C-terminal domain-like"/>
    <property type="match status" value="1"/>
</dbReference>
<comment type="cofactor">
    <cofactor evidence="15">
        <name>[2Fe-2S] cluster</name>
        <dbReference type="ChEBI" id="CHEBI:190135"/>
    </cofactor>
</comment>